<evidence type="ECO:0000313" key="1">
    <source>
        <dbReference type="EMBL" id="KAG0433863.1"/>
    </source>
</evidence>
<sequence length="58" mass="6444">MDEVDLVKLTPELLGTKPNTYIFTKHLAESIVAENGQRLPLVIVRPSIVSASWREPVA</sequence>
<dbReference type="Proteomes" id="UP000805193">
    <property type="component" value="Unassembled WGS sequence"/>
</dbReference>
<proteinExistence type="predicted"/>
<feature type="non-terminal residue" evidence="1">
    <location>
        <position position="58"/>
    </location>
</feature>
<comment type="caution">
    <text evidence="1">The sequence shown here is derived from an EMBL/GenBank/DDBJ whole genome shotgun (WGS) entry which is preliminary data.</text>
</comment>
<organism evidence="1 2">
    <name type="scientific">Ixodes persulcatus</name>
    <name type="common">Taiga tick</name>
    <dbReference type="NCBI Taxonomy" id="34615"/>
    <lineage>
        <taxon>Eukaryota</taxon>
        <taxon>Metazoa</taxon>
        <taxon>Ecdysozoa</taxon>
        <taxon>Arthropoda</taxon>
        <taxon>Chelicerata</taxon>
        <taxon>Arachnida</taxon>
        <taxon>Acari</taxon>
        <taxon>Parasitiformes</taxon>
        <taxon>Ixodida</taxon>
        <taxon>Ixodoidea</taxon>
        <taxon>Ixodidae</taxon>
        <taxon>Ixodinae</taxon>
        <taxon>Ixodes</taxon>
    </lineage>
</organism>
<dbReference type="EMBL" id="JABSTQ010008979">
    <property type="protein sequence ID" value="KAG0433863.1"/>
    <property type="molecule type" value="Genomic_DNA"/>
</dbReference>
<protein>
    <submittedName>
        <fullName evidence="1">Uncharacterized protein</fullName>
    </submittedName>
</protein>
<evidence type="ECO:0000313" key="2">
    <source>
        <dbReference type="Proteomes" id="UP000805193"/>
    </source>
</evidence>
<keyword evidence="2" id="KW-1185">Reference proteome</keyword>
<reference evidence="1 2" key="1">
    <citation type="journal article" date="2020" name="Cell">
        <title>Large-Scale Comparative Analyses of Tick Genomes Elucidate Their Genetic Diversity and Vector Capacities.</title>
        <authorList>
            <consortium name="Tick Genome and Microbiome Consortium (TIGMIC)"/>
            <person name="Jia N."/>
            <person name="Wang J."/>
            <person name="Shi W."/>
            <person name="Du L."/>
            <person name="Sun Y."/>
            <person name="Zhan W."/>
            <person name="Jiang J.F."/>
            <person name="Wang Q."/>
            <person name="Zhang B."/>
            <person name="Ji P."/>
            <person name="Bell-Sakyi L."/>
            <person name="Cui X.M."/>
            <person name="Yuan T.T."/>
            <person name="Jiang B.G."/>
            <person name="Yang W.F."/>
            <person name="Lam T.T."/>
            <person name="Chang Q.C."/>
            <person name="Ding S.J."/>
            <person name="Wang X.J."/>
            <person name="Zhu J.G."/>
            <person name="Ruan X.D."/>
            <person name="Zhao L."/>
            <person name="Wei J.T."/>
            <person name="Ye R.Z."/>
            <person name="Que T.C."/>
            <person name="Du C.H."/>
            <person name="Zhou Y.H."/>
            <person name="Cheng J.X."/>
            <person name="Dai P.F."/>
            <person name="Guo W.B."/>
            <person name="Han X.H."/>
            <person name="Huang E.J."/>
            <person name="Li L.F."/>
            <person name="Wei W."/>
            <person name="Gao Y.C."/>
            <person name="Liu J.Z."/>
            <person name="Shao H.Z."/>
            <person name="Wang X."/>
            <person name="Wang C.C."/>
            <person name="Yang T.C."/>
            <person name="Huo Q.B."/>
            <person name="Li W."/>
            <person name="Chen H.Y."/>
            <person name="Chen S.E."/>
            <person name="Zhou L.G."/>
            <person name="Ni X.B."/>
            <person name="Tian J.H."/>
            <person name="Sheng Y."/>
            <person name="Liu T."/>
            <person name="Pan Y.S."/>
            <person name="Xia L.Y."/>
            <person name="Li J."/>
            <person name="Zhao F."/>
            <person name="Cao W.C."/>
        </authorList>
    </citation>
    <scope>NUCLEOTIDE SEQUENCE [LARGE SCALE GENOMIC DNA]</scope>
    <source>
        <strain evidence="1">Iper-2018</strain>
    </source>
</reference>
<gene>
    <name evidence="1" type="ORF">HPB47_019529</name>
</gene>
<name>A0AC60QHY9_IXOPE</name>
<accession>A0AC60QHY9</accession>